<evidence type="ECO:0000256" key="3">
    <source>
        <dbReference type="ARBA" id="ARBA00022606"/>
    </source>
</evidence>
<evidence type="ECO:0000256" key="9">
    <source>
        <dbReference type="ARBA" id="ARBA00023224"/>
    </source>
</evidence>
<dbReference type="AlphaFoldDB" id="A0A3S9LWA5"/>
<dbReference type="GO" id="GO:0004984">
    <property type="term" value="F:olfactory receptor activity"/>
    <property type="evidence" value="ECO:0007669"/>
    <property type="project" value="InterPro"/>
</dbReference>
<feature type="transmembrane region" description="Helical" evidence="10">
    <location>
        <begin position="397"/>
        <end position="419"/>
    </location>
</feature>
<reference evidence="11" key="1">
    <citation type="journal article" date="2018" name="Front. Physiol.">
        <title>Differential Expression Analysis of Olfactory Genes Based on a Combination of Sequencing Platforms and Behavioral Investigations in Aphidius gifuensis.</title>
        <authorList>
            <person name="Fan J."/>
            <person name="Zhang Q."/>
            <person name="Xu Q."/>
            <person name="Xue W."/>
            <person name="Han Z."/>
            <person name="Sun J."/>
            <person name="Chen J."/>
        </authorList>
    </citation>
    <scope>NUCLEOTIDE SEQUENCE</scope>
</reference>
<dbReference type="Pfam" id="PF02949">
    <property type="entry name" value="7tm_6"/>
    <property type="match status" value="1"/>
</dbReference>
<feature type="transmembrane region" description="Helical" evidence="10">
    <location>
        <begin position="138"/>
        <end position="156"/>
    </location>
</feature>
<evidence type="ECO:0000313" key="11">
    <source>
        <dbReference type="EMBL" id="AZQ24923.1"/>
    </source>
</evidence>
<evidence type="ECO:0000256" key="8">
    <source>
        <dbReference type="ARBA" id="ARBA00023170"/>
    </source>
</evidence>
<name>A0A3S9LWA5_APHGI</name>
<dbReference type="PANTHER" id="PTHR21137">
    <property type="entry name" value="ODORANT RECEPTOR"/>
    <property type="match status" value="1"/>
</dbReference>
<evidence type="ECO:0000256" key="10">
    <source>
        <dbReference type="RuleBase" id="RU351113"/>
    </source>
</evidence>
<dbReference type="PANTHER" id="PTHR21137:SF35">
    <property type="entry name" value="ODORANT RECEPTOR 19A-RELATED"/>
    <property type="match status" value="1"/>
</dbReference>
<dbReference type="GO" id="GO:0005886">
    <property type="term" value="C:plasma membrane"/>
    <property type="evidence" value="ECO:0007669"/>
    <property type="project" value="UniProtKB-SubCell"/>
</dbReference>
<proteinExistence type="evidence at transcript level"/>
<keyword evidence="6 10" id="KW-1133">Transmembrane helix</keyword>
<accession>A0A3S9LWA5</accession>
<feature type="transmembrane region" description="Helical" evidence="10">
    <location>
        <begin position="299"/>
        <end position="318"/>
    </location>
</feature>
<comment type="caution">
    <text evidence="10">Lacks conserved residue(s) required for the propagation of feature annotation.</text>
</comment>
<evidence type="ECO:0000256" key="1">
    <source>
        <dbReference type="ARBA" id="ARBA00004651"/>
    </source>
</evidence>
<dbReference type="OrthoDB" id="6604226at2759"/>
<dbReference type="GO" id="GO:0005549">
    <property type="term" value="F:odorant binding"/>
    <property type="evidence" value="ECO:0007669"/>
    <property type="project" value="InterPro"/>
</dbReference>
<evidence type="ECO:0000256" key="4">
    <source>
        <dbReference type="ARBA" id="ARBA00022692"/>
    </source>
</evidence>
<evidence type="ECO:0000256" key="7">
    <source>
        <dbReference type="ARBA" id="ARBA00023136"/>
    </source>
</evidence>
<evidence type="ECO:0000256" key="6">
    <source>
        <dbReference type="ARBA" id="ARBA00022989"/>
    </source>
</evidence>
<keyword evidence="8 10" id="KW-0675">Receptor</keyword>
<comment type="similarity">
    <text evidence="10">Belongs to the insect chemoreceptor superfamily. Heteromeric odorant receptor channel (TC 1.A.69) family.</text>
</comment>
<comment type="subcellular location">
    <subcellularLocation>
        <location evidence="1 10">Cell membrane</location>
        <topology evidence="1 10">Multi-pass membrane protein</topology>
    </subcellularLocation>
</comment>
<feature type="transmembrane region" description="Helical" evidence="10">
    <location>
        <begin position="78"/>
        <end position="97"/>
    </location>
</feature>
<keyword evidence="7 10" id="KW-0472">Membrane</keyword>
<keyword evidence="3 10" id="KW-0716">Sensory transduction</keyword>
<keyword evidence="9 10" id="KW-0807">Transducer</keyword>
<organism evidence="11">
    <name type="scientific">Aphidius gifuensis</name>
    <name type="common">Parasitoid wasp</name>
    <dbReference type="NCBI Taxonomy" id="684658"/>
    <lineage>
        <taxon>Eukaryota</taxon>
        <taxon>Metazoa</taxon>
        <taxon>Ecdysozoa</taxon>
        <taxon>Arthropoda</taxon>
        <taxon>Hexapoda</taxon>
        <taxon>Insecta</taxon>
        <taxon>Pterygota</taxon>
        <taxon>Neoptera</taxon>
        <taxon>Endopterygota</taxon>
        <taxon>Hymenoptera</taxon>
        <taxon>Apocrita</taxon>
        <taxon>Ichneumonoidea</taxon>
        <taxon>Braconidae</taxon>
        <taxon>Aphidiinae</taxon>
        <taxon>Aphidius</taxon>
    </lineage>
</organism>
<keyword evidence="2" id="KW-1003">Cell membrane</keyword>
<keyword evidence="5 10" id="KW-0552">Olfaction</keyword>
<feature type="transmembrane region" description="Helical" evidence="10">
    <location>
        <begin position="48"/>
        <end position="66"/>
    </location>
</feature>
<dbReference type="GO" id="GO:0007165">
    <property type="term" value="P:signal transduction"/>
    <property type="evidence" value="ECO:0007669"/>
    <property type="project" value="UniProtKB-KW"/>
</dbReference>
<feature type="transmembrane region" description="Helical" evidence="10">
    <location>
        <begin position="177"/>
        <end position="200"/>
    </location>
</feature>
<protein>
    <recommendedName>
        <fullName evidence="10">Odorant receptor</fullName>
    </recommendedName>
</protein>
<evidence type="ECO:0000256" key="2">
    <source>
        <dbReference type="ARBA" id="ARBA00022475"/>
    </source>
</evidence>
<evidence type="ECO:0000256" key="5">
    <source>
        <dbReference type="ARBA" id="ARBA00022725"/>
    </source>
</evidence>
<dbReference type="EMBL" id="MK048982">
    <property type="protein sequence ID" value="AZQ24923.1"/>
    <property type="molecule type" value="mRNA"/>
</dbReference>
<dbReference type="InterPro" id="IPR004117">
    <property type="entry name" value="7tm6_olfct_rcpt"/>
</dbReference>
<keyword evidence="4 10" id="KW-0812">Transmembrane</keyword>
<sequence length="425" mass="48714">MRTSYSNAAVHRRIADASILGMKFSGFWNFSNNPNTIEKLFNLIYKHMMKLIIYTFATTLVADLISNTDDLKIFIDDGCFFAGIFVIIFKLTTFGIYENNINELIEKIFKPIDYLKNLNDKDVTTLINENIFFERCTAYGFASLAVCLLITMIFFGNHKDGELPIRAKYPFNSTEGINYTTAFTIQATGVTIGLTGIMAMDTIVLGLCRWTKFQFDVLYSNFQHCGDDIANSKKQQQKKLINNDKTGHNNSEIFKNFVAFNSNENHHLGFSERFKICIKNHQRLIGIIESVNNLFGLNMFVQICGSSFIICFAGYQALLGSNGMRDLMKFSCYCGTGFSQLFIWSYFGNNLLCQGDLLSDGQWFSGWEKQNSRDLKNLLTIPMIRTRKPLELKAMNFFTMSIETFMMILRASYSIFTLLRTMEMK</sequence>